<dbReference type="GO" id="GO:0003677">
    <property type="term" value="F:DNA binding"/>
    <property type="evidence" value="ECO:0007669"/>
    <property type="project" value="UniProtKB-KW"/>
</dbReference>
<feature type="region of interest" description="Disordered" evidence="3">
    <location>
        <begin position="471"/>
        <end position="515"/>
    </location>
</feature>
<evidence type="ECO:0000256" key="1">
    <source>
        <dbReference type="ARBA" id="ARBA00023125"/>
    </source>
</evidence>
<protein>
    <recommendedName>
        <fullName evidence="4">HTH CENPB-type domain-containing protein</fullName>
    </recommendedName>
</protein>
<comment type="caution">
    <text evidence="5">The sequence shown here is derived from an EMBL/GenBank/DDBJ whole genome shotgun (WGS) entry which is preliminary data.</text>
</comment>
<keyword evidence="2" id="KW-0539">Nucleus</keyword>
<dbReference type="OrthoDB" id="9909311at2759"/>
<dbReference type="GO" id="GO:0005634">
    <property type="term" value="C:nucleus"/>
    <property type="evidence" value="ECO:0007669"/>
    <property type="project" value="TreeGrafter"/>
</dbReference>
<dbReference type="AlphaFoldDB" id="A0A084G5J7"/>
<dbReference type="HOGENOM" id="CLU_021861_1_0_1"/>
<dbReference type="PROSITE" id="PS51253">
    <property type="entry name" value="HTH_CENPB"/>
    <property type="match status" value="1"/>
</dbReference>
<dbReference type="InterPro" id="IPR009057">
    <property type="entry name" value="Homeodomain-like_sf"/>
</dbReference>
<evidence type="ECO:0000313" key="6">
    <source>
        <dbReference type="Proteomes" id="UP000028545"/>
    </source>
</evidence>
<feature type="compositionally biased region" description="Polar residues" evidence="3">
    <location>
        <begin position="471"/>
        <end position="486"/>
    </location>
</feature>
<name>A0A084G5J7_PSEDA</name>
<dbReference type="EMBL" id="JOWA01000099">
    <property type="protein sequence ID" value="KEZ42609.1"/>
    <property type="molecule type" value="Genomic_DNA"/>
</dbReference>
<feature type="compositionally biased region" description="Low complexity" evidence="3">
    <location>
        <begin position="82"/>
        <end position="96"/>
    </location>
</feature>
<keyword evidence="6" id="KW-1185">Reference proteome</keyword>
<proteinExistence type="predicted"/>
<feature type="compositionally biased region" description="Pro residues" evidence="3">
    <location>
        <begin position="124"/>
        <end position="141"/>
    </location>
</feature>
<evidence type="ECO:0000256" key="2">
    <source>
        <dbReference type="ARBA" id="ARBA00023242"/>
    </source>
</evidence>
<feature type="region of interest" description="Disordered" evidence="3">
    <location>
        <begin position="280"/>
        <end position="337"/>
    </location>
</feature>
<dbReference type="OMA" id="QWPSMLT"/>
<dbReference type="SUPFAM" id="SSF46689">
    <property type="entry name" value="Homeodomain-like"/>
    <property type="match status" value="2"/>
</dbReference>
<feature type="region of interest" description="Disordered" evidence="3">
    <location>
        <begin position="1"/>
        <end position="27"/>
    </location>
</feature>
<dbReference type="Proteomes" id="UP000028545">
    <property type="component" value="Unassembled WGS sequence"/>
</dbReference>
<dbReference type="InterPro" id="IPR006600">
    <property type="entry name" value="HTH_CenpB_DNA-bd_dom"/>
</dbReference>
<dbReference type="InterPro" id="IPR050863">
    <property type="entry name" value="CenT-Element_Derived"/>
</dbReference>
<feature type="domain" description="HTH CENPB-type" evidence="4">
    <location>
        <begin position="205"/>
        <end position="278"/>
    </location>
</feature>
<accession>A0A084G5J7</accession>
<feature type="compositionally biased region" description="Polar residues" evidence="3">
    <location>
        <begin position="442"/>
        <end position="451"/>
    </location>
</feature>
<keyword evidence="1" id="KW-0238">DNA-binding</keyword>
<dbReference type="GeneID" id="27724922"/>
<dbReference type="Pfam" id="PF03221">
    <property type="entry name" value="HTH_Tnp_Tc5"/>
    <property type="match status" value="1"/>
</dbReference>
<organism evidence="5 6">
    <name type="scientific">Pseudallescheria apiosperma</name>
    <name type="common">Scedosporium apiospermum</name>
    <dbReference type="NCBI Taxonomy" id="563466"/>
    <lineage>
        <taxon>Eukaryota</taxon>
        <taxon>Fungi</taxon>
        <taxon>Dikarya</taxon>
        <taxon>Ascomycota</taxon>
        <taxon>Pezizomycotina</taxon>
        <taxon>Sordariomycetes</taxon>
        <taxon>Hypocreomycetidae</taxon>
        <taxon>Microascales</taxon>
        <taxon>Microascaceae</taxon>
        <taxon>Scedosporium</taxon>
    </lineage>
</organism>
<dbReference type="RefSeq" id="XP_016642408.1">
    <property type="nucleotide sequence ID" value="XM_016788092.1"/>
</dbReference>
<evidence type="ECO:0000313" key="5">
    <source>
        <dbReference type="EMBL" id="KEZ42609.1"/>
    </source>
</evidence>
<sequence length="598" mass="64555">MHNAMIGTTGMDQESHPAHDNSQYGSSSGWVDVNSYSQSPLPDYGNFNYMTTGLPSESLARIAPSPTTIQTHQQRSQSQAGSTQQSPQTPHHPQLPMLIMPSHAWPSMLTNPVTYSTPPMPIPAVAPSPTAAPAPVQPKPSRPSTSTPRRTLTDDDRRRMCRYHEENPTAKQLDIGRMFGVERSTVSKVLRQKDKYLNPEDRSVSPVKRNKGKLPDIERALASWARKAQQSGMEITDSEIWEKARHFAHGVSGTDQVQKLGISWLEKFKQKHAIGQPRIVRRASETSIPNSAAKRAISSPLLPQSQAPNGISPVSPIAQPSPLSGTRSDDELKDGLGSTNIFGFRSDTFKRGNNQSTTSLSSAFTDAGTSSFSGSAVSPTGPFAFSPDSNVGGFLPSDQRHLPGGPESHFQRPRSQTFPTLDIECLNQQTTNPEPATPKYAISSTAPSSALESPGRELDSRHFRLTSVITSSPQLHHSSSNGTLGSNAAGLSANQLMSPPSPRVGSSPSSPTLEDARRGLDLALSYVQKSVSRYDEKDLMAVIRFFEGVGLRQYAQNMKGPGASMQTLSNLGRIPEGGEVEMTNAPAPASAKLETMMA</sequence>
<feature type="region of interest" description="Disordered" evidence="3">
    <location>
        <begin position="124"/>
        <end position="157"/>
    </location>
</feature>
<reference evidence="5 6" key="1">
    <citation type="journal article" date="2014" name="Genome Announc.">
        <title>Draft genome sequence of the pathogenic fungus Scedosporium apiospermum.</title>
        <authorList>
            <person name="Vandeputte P."/>
            <person name="Ghamrawi S."/>
            <person name="Rechenmann M."/>
            <person name="Iltis A."/>
            <person name="Giraud S."/>
            <person name="Fleury M."/>
            <person name="Thornton C."/>
            <person name="Delhaes L."/>
            <person name="Meyer W."/>
            <person name="Papon N."/>
            <person name="Bouchara J.P."/>
        </authorList>
    </citation>
    <scope>NUCLEOTIDE SEQUENCE [LARGE SCALE GENOMIC DNA]</scope>
    <source>
        <strain evidence="5 6">IHEM 14462</strain>
    </source>
</reference>
<evidence type="ECO:0000256" key="3">
    <source>
        <dbReference type="SAM" id="MobiDB-lite"/>
    </source>
</evidence>
<dbReference type="InterPro" id="IPR007889">
    <property type="entry name" value="HTH_Psq"/>
</dbReference>
<dbReference type="VEuPathDB" id="FungiDB:SAPIO_CDS5850"/>
<dbReference type="PANTHER" id="PTHR19303:SF70">
    <property type="entry name" value="HTH CENPB-TYPE DOMAIN-CONTAINING PROTEIN"/>
    <property type="match status" value="1"/>
</dbReference>
<feature type="compositionally biased region" description="Polar residues" evidence="3">
    <location>
        <begin position="66"/>
        <end position="81"/>
    </location>
</feature>
<dbReference type="KEGG" id="sapo:SAPIO_CDS5850"/>
<dbReference type="Pfam" id="PF04218">
    <property type="entry name" value="CENP-B_N"/>
    <property type="match status" value="1"/>
</dbReference>
<dbReference type="PANTHER" id="PTHR19303">
    <property type="entry name" value="TRANSPOSON"/>
    <property type="match status" value="1"/>
</dbReference>
<evidence type="ECO:0000259" key="4">
    <source>
        <dbReference type="PROSITE" id="PS51253"/>
    </source>
</evidence>
<gene>
    <name evidence="5" type="ORF">SAPIO_CDS5850</name>
</gene>
<dbReference type="SMART" id="SM00674">
    <property type="entry name" value="CENPB"/>
    <property type="match status" value="1"/>
</dbReference>
<feature type="region of interest" description="Disordered" evidence="3">
    <location>
        <begin position="66"/>
        <end position="98"/>
    </location>
</feature>
<dbReference type="Gene3D" id="1.10.10.60">
    <property type="entry name" value="Homeodomain-like"/>
    <property type="match status" value="2"/>
</dbReference>
<feature type="region of interest" description="Disordered" evidence="3">
    <location>
        <begin position="388"/>
        <end position="458"/>
    </location>
</feature>